<proteinExistence type="predicted"/>
<name>A0A0E1RXG2_COCIM</name>
<reference evidence="4" key="1">
    <citation type="journal article" date="2009" name="Genome Res.">
        <title>Comparative genomic analyses of the human fungal pathogens Coccidioides and their relatives.</title>
        <authorList>
            <person name="Sharpton T.J."/>
            <person name="Stajich J.E."/>
            <person name="Rounsley S.D."/>
            <person name="Gardner M.J."/>
            <person name="Wortman J.R."/>
            <person name="Jordar V.S."/>
            <person name="Maiti R."/>
            <person name="Kodira C.D."/>
            <person name="Neafsey D.E."/>
            <person name="Zeng Q."/>
            <person name="Hung C.-Y."/>
            <person name="McMahan C."/>
            <person name="Muszewska A."/>
            <person name="Grynberg M."/>
            <person name="Mandel M.A."/>
            <person name="Kellner E.M."/>
            <person name="Barker B.M."/>
            <person name="Galgiani J.N."/>
            <person name="Orbach M.J."/>
            <person name="Kirkland T.N."/>
            <person name="Cole G.T."/>
            <person name="Henn M.R."/>
            <person name="Birren B.W."/>
            <person name="Taylor J.W."/>
        </authorList>
    </citation>
    <scope>NUCLEOTIDE SEQUENCE [LARGE SCALE GENOMIC DNA]</scope>
    <source>
        <strain evidence="4">RS</strain>
    </source>
</reference>
<dbReference type="Pfam" id="PF23305">
    <property type="entry name" value="DUF7082"/>
    <property type="match status" value="1"/>
</dbReference>
<dbReference type="OMA" id="ISCIYWD"/>
<sequence length="783" mass="85260">MVIGYHGSCLFLVGCQPVYRLTNVFFQNIITALVEFPAHICVGRHLVFFKLYFVLFTRTVTLAYSKGLTTQFDLDFQSPLIFDESVDFSDPEDSRFAGTFSDGLWAKTGGPMSMSTYEKCQPTDLLDYDGTTGALYQGALPAYAQAPYSGQLFTPVLESHPVSDDESIHYVGNRGYAGSPFDFPRSPSLEASTRPPPEVVSFDPANGAEGTKLTVQIQSTLDIINPVPWSFTLIFGSSRCECSVALVGVQKVLFQYALTVDVPPFSSTESPSSSAPVQLVMEDPEGPTTHMVQIGAFSYEQSVQAVSPGSRKRKMSCGSDDISSSNSAPVKHLRTKDSPRSSVYAESSLSASPYSAYLPTPASMTGYPANGQRVPSPLPPTQLDVYANVSQSRIKAPSPLASSWSPAFPDNTIADFNPRYNMTPLSQTTELPLSVRTGQNPTLIRTSTIQQSLAGSGAVSQNQSFNPYAMYPTKAVLKLNGDLDSMADNWSKDEQEVQRRLVQFTRHQTGSSIHADFAPVAPADRAPNSICISCIYWAGKKECYVTSVDTIYLLESLVGVRFTVEEKNRIRRNLEGFRPLTVSKAKAESEEFFKVIMGFPNPKPRNIEKDVKVFPWRILAHALKKIIGKYSASYSSTAGTLQAPLASNYPVNVNVNGQLDYPAGSSQRIVDVSSALGVPPQFRAQVYGNNQMAVAPPMRAVVPSIDNQHAAYQFHRAQQQQVSSPALIPRHGSFDFNNFVTTSPSSTHPAPQDLPYSYSGNFTAVGRGASHSSYPPSHPGGGV</sequence>
<keyword evidence="4" id="KW-1185">Reference proteome</keyword>
<dbReference type="RefSeq" id="XP_001245632.2">
    <property type="nucleotide sequence ID" value="XM_001245631.2"/>
</dbReference>
<dbReference type="GO" id="GO:0005634">
    <property type="term" value="C:nucleus"/>
    <property type="evidence" value="ECO:0007669"/>
    <property type="project" value="TreeGrafter"/>
</dbReference>
<accession>A0A0E1RXG2</accession>
<dbReference type="InterPro" id="IPR055509">
    <property type="entry name" value="DUF7082"/>
</dbReference>
<dbReference type="PANTHER" id="PTHR39463">
    <property type="entry name" value="MEDUSA"/>
    <property type="match status" value="1"/>
</dbReference>
<feature type="compositionally biased region" description="Low complexity" evidence="1">
    <location>
        <begin position="316"/>
        <end position="327"/>
    </location>
</feature>
<evidence type="ECO:0000259" key="2">
    <source>
        <dbReference type="Pfam" id="PF23305"/>
    </source>
</evidence>
<evidence type="ECO:0000313" key="4">
    <source>
        <dbReference type="Proteomes" id="UP000001261"/>
    </source>
</evidence>
<dbReference type="KEGG" id="cim:CIMG_05073"/>
<dbReference type="EMBL" id="GG704914">
    <property type="protein sequence ID" value="EAS34049.2"/>
    <property type="molecule type" value="Genomic_DNA"/>
</dbReference>
<dbReference type="GeneID" id="4564227"/>
<dbReference type="OrthoDB" id="1751210at2759"/>
<dbReference type="InParanoid" id="A0A0E1RXG2"/>
<organism evidence="3 4">
    <name type="scientific">Coccidioides immitis (strain RS)</name>
    <name type="common">Valley fever fungus</name>
    <dbReference type="NCBI Taxonomy" id="246410"/>
    <lineage>
        <taxon>Eukaryota</taxon>
        <taxon>Fungi</taxon>
        <taxon>Dikarya</taxon>
        <taxon>Ascomycota</taxon>
        <taxon>Pezizomycotina</taxon>
        <taxon>Eurotiomycetes</taxon>
        <taxon>Eurotiomycetidae</taxon>
        <taxon>Onygenales</taxon>
        <taxon>Onygenaceae</taxon>
        <taxon>Coccidioides</taxon>
    </lineage>
</organism>
<gene>
    <name evidence="3" type="ORF">CIMG_05073</name>
</gene>
<feature type="domain" description="DUF7082" evidence="2">
    <location>
        <begin position="474"/>
        <end position="627"/>
    </location>
</feature>
<feature type="region of interest" description="Disordered" evidence="1">
    <location>
        <begin position="306"/>
        <end position="345"/>
    </location>
</feature>
<evidence type="ECO:0000313" key="3">
    <source>
        <dbReference type="EMBL" id="EAS34049.2"/>
    </source>
</evidence>
<dbReference type="VEuPathDB" id="FungiDB:CIMG_05073"/>
<evidence type="ECO:0000256" key="1">
    <source>
        <dbReference type="SAM" id="MobiDB-lite"/>
    </source>
</evidence>
<reference evidence="4" key="2">
    <citation type="journal article" date="2010" name="Genome Res.">
        <title>Population genomic sequencing of Coccidioides fungi reveals recent hybridization and transposon control.</title>
        <authorList>
            <person name="Neafsey D.E."/>
            <person name="Barker B.M."/>
            <person name="Sharpton T.J."/>
            <person name="Stajich J.E."/>
            <person name="Park D.J."/>
            <person name="Whiston E."/>
            <person name="Hung C.-Y."/>
            <person name="McMahan C."/>
            <person name="White J."/>
            <person name="Sykes S."/>
            <person name="Heiman D."/>
            <person name="Young S."/>
            <person name="Zeng Q."/>
            <person name="Abouelleil A."/>
            <person name="Aftuck L."/>
            <person name="Bessette D."/>
            <person name="Brown A."/>
            <person name="FitzGerald M."/>
            <person name="Lui A."/>
            <person name="Macdonald J.P."/>
            <person name="Priest M."/>
            <person name="Orbach M.J."/>
            <person name="Galgiani J.N."/>
            <person name="Kirkland T.N."/>
            <person name="Cole G.T."/>
            <person name="Birren B.W."/>
            <person name="Henn M.R."/>
            <person name="Taylor J.W."/>
            <person name="Rounsley S.D."/>
        </authorList>
    </citation>
    <scope>GENOME REANNOTATION</scope>
    <source>
        <strain evidence="4">RS</strain>
    </source>
</reference>
<protein>
    <submittedName>
        <fullName evidence="3">Transcriptional regulator Medusa</fullName>
    </submittedName>
</protein>
<dbReference type="AlphaFoldDB" id="A0A0E1RXG2"/>
<dbReference type="Proteomes" id="UP000001261">
    <property type="component" value="Unassembled WGS sequence"/>
</dbReference>
<dbReference type="PANTHER" id="PTHR39463:SF1">
    <property type="entry name" value="MEDUSA"/>
    <property type="match status" value="1"/>
</dbReference>